<evidence type="ECO:0000256" key="3">
    <source>
        <dbReference type="PROSITE-ProRule" id="PRU00446"/>
    </source>
</evidence>
<name>A0A8J1TTR5_OWEFU</name>
<evidence type="ECO:0000256" key="1">
    <source>
        <dbReference type="ARBA" id="ARBA00004613"/>
    </source>
</evidence>
<gene>
    <name evidence="4" type="ORF">OFUS_LOCUS6270</name>
</gene>
<dbReference type="AlphaFoldDB" id="A0A8J1TTR5"/>
<dbReference type="OrthoDB" id="6058931at2759"/>
<dbReference type="PANTHER" id="PTHR23192:SF85">
    <property type="entry name" value="GLIOMEDIN"/>
    <property type="match status" value="1"/>
</dbReference>
<dbReference type="PROSITE" id="PS51132">
    <property type="entry name" value="OLF"/>
    <property type="match status" value="1"/>
</dbReference>
<dbReference type="SMART" id="SM00284">
    <property type="entry name" value="OLF"/>
    <property type="match status" value="1"/>
</dbReference>
<proteinExistence type="predicted"/>
<sequence>MFWLICISHILVLGLAIESYEATDGGMERTNQSIPDSVMSILPAVEAILKDYTEIRKILDRDYKESVVKQRFKLVALMAKFIKEKSFLLASQEKDSVVKKNIWNLRSIIVKQLLPVANKLSKSKKGRRQYLVKLNSAIDSIKKWSIKYAHGMCFTDGDDGGKDKDKDDVNSHLKGKCEKLYIKSINKPVIQPHRSYIYAVGTWLRDASDELFTKVYAIDKIGDLARPGSKDLRRASQVKVYDDLNTLETSGNPSSLINLPAGKWCQGTDHVILNNNLYCDHYNGSMLMKYDLSTGEAVIANPIPELKRTISHTFCDGRYRYLSFSTDENGLLWVIYPTGNKGNITVSLLDPDDLTNLGTWYTDYPIYVPFVGKVGNAFMANCVLYLTGFCKDSPTDIRYVYDTVTSKGFVLEENVIPLLQSNNVRGDHLDWASVWSLNYNPVDDSLYGNNYGKLERYKVSFEELESFEQAFGNLTQTSA</sequence>
<comment type="subcellular location">
    <subcellularLocation>
        <location evidence="1">Secreted</location>
    </subcellularLocation>
</comment>
<reference evidence="4" key="1">
    <citation type="submission" date="2022-03" db="EMBL/GenBank/DDBJ databases">
        <authorList>
            <person name="Martin C."/>
        </authorList>
    </citation>
    <scope>NUCLEOTIDE SEQUENCE</scope>
</reference>
<dbReference type="GO" id="GO:0005615">
    <property type="term" value="C:extracellular space"/>
    <property type="evidence" value="ECO:0007669"/>
    <property type="project" value="TreeGrafter"/>
</dbReference>
<organism evidence="4 5">
    <name type="scientific">Owenia fusiformis</name>
    <name type="common">Polychaete worm</name>
    <dbReference type="NCBI Taxonomy" id="6347"/>
    <lineage>
        <taxon>Eukaryota</taxon>
        <taxon>Metazoa</taxon>
        <taxon>Spiralia</taxon>
        <taxon>Lophotrochozoa</taxon>
        <taxon>Annelida</taxon>
        <taxon>Polychaeta</taxon>
        <taxon>Sedentaria</taxon>
        <taxon>Canalipalpata</taxon>
        <taxon>Sabellida</taxon>
        <taxon>Oweniida</taxon>
        <taxon>Oweniidae</taxon>
        <taxon>Owenia</taxon>
    </lineage>
</organism>
<dbReference type="GO" id="GO:0007165">
    <property type="term" value="P:signal transduction"/>
    <property type="evidence" value="ECO:0007669"/>
    <property type="project" value="TreeGrafter"/>
</dbReference>
<dbReference type="SUPFAM" id="SSF75011">
    <property type="entry name" value="3-carboxy-cis,cis-mucoante lactonizing enzyme"/>
    <property type="match status" value="1"/>
</dbReference>
<evidence type="ECO:0000313" key="4">
    <source>
        <dbReference type="EMBL" id="CAH1779464.1"/>
    </source>
</evidence>
<keyword evidence="5" id="KW-1185">Reference proteome</keyword>
<dbReference type="InterPro" id="IPR003112">
    <property type="entry name" value="Olfac-like_dom"/>
</dbReference>
<comment type="caution">
    <text evidence="4">The sequence shown here is derived from an EMBL/GenBank/DDBJ whole genome shotgun (WGS) entry which is preliminary data.</text>
</comment>
<dbReference type="Proteomes" id="UP000749559">
    <property type="component" value="Unassembled WGS sequence"/>
</dbReference>
<comment type="caution">
    <text evidence="3">Lacks conserved residue(s) required for the propagation of feature annotation.</text>
</comment>
<protein>
    <submittedName>
        <fullName evidence="4">Uncharacterized protein</fullName>
    </submittedName>
</protein>
<evidence type="ECO:0000256" key="2">
    <source>
        <dbReference type="ARBA" id="ARBA00022525"/>
    </source>
</evidence>
<dbReference type="EMBL" id="CAIIXF020000003">
    <property type="protein sequence ID" value="CAH1779464.1"/>
    <property type="molecule type" value="Genomic_DNA"/>
</dbReference>
<keyword evidence="2" id="KW-0964">Secreted</keyword>
<dbReference type="InterPro" id="IPR050605">
    <property type="entry name" value="Olfactomedin-like_domain"/>
</dbReference>
<dbReference type="PANTHER" id="PTHR23192">
    <property type="entry name" value="OLFACTOMEDIN-RELATED"/>
    <property type="match status" value="1"/>
</dbReference>
<accession>A0A8J1TTR5</accession>
<dbReference type="Pfam" id="PF02191">
    <property type="entry name" value="OLF"/>
    <property type="match status" value="1"/>
</dbReference>
<evidence type="ECO:0000313" key="5">
    <source>
        <dbReference type="Proteomes" id="UP000749559"/>
    </source>
</evidence>